<evidence type="ECO:0000256" key="1">
    <source>
        <dbReference type="ARBA" id="ARBA00005736"/>
    </source>
</evidence>
<feature type="domain" description="tRNA-splicing endonuclease subunit Sen54 N-terminal" evidence="4">
    <location>
        <begin position="53"/>
        <end position="116"/>
    </location>
</feature>
<comment type="caution">
    <text evidence="5">The sequence shown here is derived from an EMBL/GenBank/DDBJ whole genome shotgun (WGS) entry which is preliminary data.</text>
</comment>
<dbReference type="InterPro" id="IPR024337">
    <property type="entry name" value="tRNA_splic_suSen54"/>
</dbReference>
<protein>
    <submittedName>
        <fullName evidence="5">tRNA-splicing endonuclease subunit sen54</fullName>
    </submittedName>
</protein>
<dbReference type="PANTHER" id="PTHR21027:SF1">
    <property type="entry name" value="TRNA-SPLICING ENDONUCLEASE SUBUNIT SEN54"/>
    <property type="match status" value="1"/>
</dbReference>
<dbReference type="AlphaFoldDB" id="A0A8H7EMU6"/>
<feature type="region of interest" description="Disordered" evidence="3">
    <location>
        <begin position="1"/>
        <end position="40"/>
    </location>
</feature>
<feature type="compositionally biased region" description="Acidic residues" evidence="3">
    <location>
        <begin position="1"/>
        <end position="11"/>
    </location>
</feature>
<keyword evidence="5" id="KW-0255">Endonuclease</keyword>
<dbReference type="InterPro" id="IPR024336">
    <property type="entry name" value="tRNA_splic_suSen54_N"/>
</dbReference>
<keyword evidence="5" id="KW-0378">Hydrolase</keyword>
<gene>
    <name evidence="5" type="primary">SEN54</name>
    <name evidence="5" type="ORF">EC973_002574</name>
</gene>
<evidence type="ECO:0000259" key="4">
    <source>
        <dbReference type="Pfam" id="PF12928"/>
    </source>
</evidence>
<keyword evidence="5" id="KW-0540">Nuclease</keyword>
<dbReference type="Proteomes" id="UP000605846">
    <property type="component" value="Unassembled WGS sequence"/>
</dbReference>
<comment type="similarity">
    <text evidence="1">Belongs to the SEN54 family.</text>
</comment>
<evidence type="ECO:0000313" key="6">
    <source>
        <dbReference type="Proteomes" id="UP000605846"/>
    </source>
</evidence>
<feature type="compositionally biased region" description="Basic residues" evidence="3">
    <location>
        <begin position="19"/>
        <end position="28"/>
    </location>
</feature>
<evidence type="ECO:0000256" key="2">
    <source>
        <dbReference type="ARBA" id="ARBA00022694"/>
    </source>
</evidence>
<sequence length="217" mass="23823">MSDSDESDETPDFSVLLNKNRRKGKLTRGVKDFEPHPSSTQDIAVANARNALFQVIGEEKKPNKKSTSAGIFDSSTGLTTVIQNKGTHLHTMGHTQNGKIMLYPEEAAWLLSRSALIATDIHNTPCPMAAYYQFMFGRGDGWITYEKYQDMPLSLTEYGQLSDQVVPTCSGKQPSIRHTKYGGQCSFLVALVDDVEGVTFLRVATDGLADISIGDIV</sequence>
<dbReference type="GO" id="GO:0004519">
    <property type="term" value="F:endonuclease activity"/>
    <property type="evidence" value="ECO:0007669"/>
    <property type="project" value="UniProtKB-KW"/>
</dbReference>
<organism evidence="5 6">
    <name type="scientific">Apophysomyces ossiformis</name>
    <dbReference type="NCBI Taxonomy" id="679940"/>
    <lineage>
        <taxon>Eukaryota</taxon>
        <taxon>Fungi</taxon>
        <taxon>Fungi incertae sedis</taxon>
        <taxon>Mucoromycota</taxon>
        <taxon>Mucoromycotina</taxon>
        <taxon>Mucoromycetes</taxon>
        <taxon>Mucorales</taxon>
        <taxon>Mucorineae</taxon>
        <taxon>Mucoraceae</taxon>
        <taxon>Apophysomyces</taxon>
    </lineage>
</organism>
<keyword evidence="2" id="KW-0819">tRNA processing</keyword>
<dbReference type="Pfam" id="PF12928">
    <property type="entry name" value="tRNA_int_end_N2"/>
    <property type="match status" value="1"/>
</dbReference>
<keyword evidence="6" id="KW-1185">Reference proteome</keyword>
<name>A0A8H7EMU6_9FUNG</name>
<dbReference type="OrthoDB" id="408683at2759"/>
<evidence type="ECO:0000313" key="5">
    <source>
        <dbReference type="EMBL" id="KAF7722942.1"/>
    </source>
</evidence>
<dbReference type="GO" id="GO:0000214">
    <property type="term" value="C:tRNA-intron endonuclease complex"/>
    <property type="evidence" value="ECO:0007669"/>
    <property type="project" value="TreeGrafter"/>
</dbReference>
<dbReference type="EMBL" id="JABAYA010000170">
    <property type="protein sequence ID" value="KAF7722942.1"/>
    <property type="molecule type" value="Genomic_DNA"/>
</dbReference>
<reference evidence="5" key="1">
    <citation type="submission" date="2020-01" db="EMBL/GenBank/DDBJ databases">
        <title>Genome Sequencing of Three Apophysomyces-Like Fungal Strains Confirms a Novel Fungal Genus in the Mucoromycota with divergent Burkholderia-like Endosymbiotic Bacteria.</title>
        <authorList>
            <person name="Stajich J.E."/>
            <person name="Macias A.M."/>
            <person name="Carter-House D."/>
            <person name="Lovett B."/>
            <person name="Kasson L.R."/>
            <person name="Berry K."/>
            <person name="Grigoriev I."/>
            <person name="Chang Y."/>
            <person name="Spatafora J."/>
            <person name="Kasson M.T."/>
        </authorList>
    </citation>
    <scope>NUCLEOTIDE SEQUENCE</scope>
    <source>
        <strain evidence="5">NRRL A-21654</strain>
    </source>
</reference>
<proteinExistence type="inferred from homology"/>
<dbReference type="PANTHER" id="PTHR21027">
    <property type="entry name" value="TRNA-SPLICING ENDONUCLEASE SUBUNIT SEN54"/>
    <property type="match status" value="1"/>
</dbReference>
<evidence type="ECO:0000256" key="3">
    <source>
        <dbReference type="SAM" id="MobiDB-lite"/>
    </source>
</evidence>
<accession>A0A8H7EMU6</accession>
<dbReference type="GO" id="GO:0000379">
    <property type="term" value="P:tRNA-type intron splice site recognition and cleavage"/>
    <property type="evidence" value="ECO:0007669"/>
    <property type="project" value="TreeGrafter"/>
</dbReference>